<proteinExistence type="predicted"/>
<feature type="compositionally biased region" description="Polar residues" evidence="1">
    <location>
        <begin position="362"/>
        <end position="373"/>
    </location>
</feature>
<evidence type="ECO:0000256" key="2">
    <source>
        <dbReference type="SAM" id="SignalP"/>
    </source>
</evidence>
<feature type="signal peptide" evidence="2">
    <location>
        <begin position="1"/>
        <end position="21"/>
    </location>
</feature>
<dbReference type="PANTHER" id="PTHR33539">
    <property type="entry name" value="UPF0764 PROTEIN C16ORF89"/>
    <property type="match status" value="1"/>
</dbReference>
<keyword evidence="2" id="KW-0732">Signal</keyword>
<reference evidence="3 4" key="1">
    <citation type="submission" date="2019-01" db="EMBL/GenBank/DDBJ databases">
        <authorList>
            <person name="Alioto T."/>
            <person name="Alioto T."/>
        </authorList>
    </citation>
    <scope>NUCLEOTIDE SEQUENCE [LARGE SCALE GENOMIC DNA]</scope>
</reference>
<dbReference type="GO" id="GO:0005829">
    <property type="term" value="C:cytosol"/>
    <property type="evidence" value="ECO:0007669"/>
    <property type="project" value="TreeGrafter"/>
</dbReference>
<name>A0A485NS34_LYNPA</name>
<evidence type="ECO:0000313" key="3">
    <source>
        <dbReference type="EMBL" id="VFV35073.1"/>
    </source>
</evidence>
<dbReference type="EMBL" id="CAAGRJ010020709">
    <property type="protein sequence ID" value="VFV35073.1"/>
    <property type="molecule type" value="Genomic_DNA"/>
</dbReference>
<dbReference type="Pfam" id="PF15882">
    <property type="entry name" value="DUF4735"/>
    <property type="match status" value="1"/>
</dbReference>
<organism evidence="3 4">
    <name type="scientific">Lynx pardinus</name>
    <name type="common">Iberian lynx</name>
    <name type="synonym">Felis pardina</name>
    <dbReference type="NCBI Taxonomy" id="191816"/>
    <lineage>
        <taxon>Eukaryota</taxon>
        <taxon>Metazoa</taxon>
        <taxon>Chordata</taxon>
        <taxon>Craniata</taxon>
        <taxon>Vertebrata</taxon>
        <taxon>Euteleostomi</taxon>
        <taxon>Mammalia</taxon>
        <taxon>Eutheria</taxon>
        <taxon>Laurasiatheria</taxon>
        <taxon>Carnivora</taxon>
        <taxon>Feliformia</taxon>
        <taxon>Felidae</taxon>
        <taxon>Felinae</taxon>
        <taxon>Lynx</taxon>
    </lineage>
</organism>
<feature type="region of interest" description="Disordered" evidence="1">
    <location>
        <begin position="351"/>
        <end position="373"/>
    </location>
</feature>
<protein>
    <submittedName>
        <fullName evidence="3">Uncharacterized protein</fullName>
    </submittedName>
</protein>
<gene>
    <name evidence="3" type="ORF">LYPA_23C020426</name>
</gene>
<dbReference type="GO" id="GO:0016020">
    <property type="term" value="C:membrane"/>
    <property type="evidence" value="ECO:0007669"/>
    <property type="project" value="TreeGrafter"/>
</dbReference>
<evidence type="ECO:0000256" key="1">
    <source>
        <dbReference type="SAM" id="MobiDB-lite"/>
    </source>
</evidence>
<dbReference type="Proteomes" id="UP000386466">
    <property type="component" value="Unassembled WGS sequence"/>
</dbReference>
<sequence length="373" mass="41898">MSSPGLLLLLLLLSASPPLRPSSLARPETPEGKATITRLILSALERAISFLEKRLPEINLDGVVGFRVLEVQLKGVQEKWARDPQLQPLSLSVEKLVEKLAPLLHRSIFYLELSDPKYLREFQSTIQPGFWKLPRAWTCTDASMVYPTFETQDSFSEESSDSCLVQLLGTGTDGGQPCRLSDFCRTLMTKPGCSGYCLSHQLLFFLSARLKGCTEGLFHHSQHYMNLFCANMMDLNQRAEAIGYAYPTRDIFMENIMFCGISGFSDFYKLWWLEAILNWQKPEEGCFGRPAAEDEELLTAIQHQQHVLRRVKRREKQFTDGCSSHNTAMAVAALGGFLYVLAEYPQQMESCGSPPWHDPAATETNGSTPATGR</sequence>
<accession>A0A485NS34</accession>
<dbReference type="PANTHER" id="PTHR33539:SF1">
    <property type="entry name" value="UPF0764 PROTEIN C16ORF89"/>
    <property type="match status" value="1"/>
</dbReference>
<dbReference type="InterPro" id="IPR031751">
    <property type="entry name" value="DUF4735"/>
</dbReference>
<feature type="chain" id="PRO_5019786159" evidence="2">
    <location>
        <begin position="22"/>
        <end position="373"/>
    </location>
</feature>
<dbReference type="AlphaFoldDB" id="A0A485NS34"/>
<evidence type="ECO:0000313" key="4">
    <source>
        <dbReference type="Proteomes" id="UP000386466"/>
    </source>
</evidence>
<keyword evidence="4" id="KW-1185">Reference proteome</keyword>